<keyword evidence="6" id="KW-1185">Reference proteome</keyword>
<accession>A0ABN2AZQ0</accession>
<comment type="similarity">
    <text evidence="1">Belongs to the FldB/FldC dehydratase alpha/beta subunit family.</text>
</comment>
<proteinExistence type="inferred from homology"/>
<evidence type="ECO:0000313" key="6">
    <source>
        <dbReference type="Proteomes" id="UP001500842"/>
    </source>
</evidence>
<sequence>MESSDETNGAAALDTLRTAARDPRGYVGRWRAEHPGRKVLGVLPMNFPRELAHAAGVLPVIVADDQQPVTEGRAFLPEFYCGFTRNLADQAATGRFDLYDGLFVADHCIQLLGATDIVRELEPRAPVFLGQLISSLNDISAGAKIAEMVATLRTEVESFAGRTITDDALRASIRSFNRDRALMRRVFDARAAGDTCFSPVELQDVVASAQAMDPDEHHRLLSAVVAAREPRPRDDRIRVHLSGHLCHAPRRELLEVIEEAGAVVVDDDLWTGRRYLQAMVDESTPPLEAIGRWYAERNVAVPCPTRVQHDVDWDRWLLDAAERSGAEAVVHLMPKFCEPHMLYYPELRRALDTAGLPQLLVETEHEGIPLESFRTRLEALVERTHRNRPAYA</sequence>
<dbReference type="PANTHER" id="PTHR30548">
    <property type="entry name" value="2-HYDROXYGLUTARYL-COA DEHYDRATASE, D-COMPONENT-RELATED"/>
    <property type="match status" value="1"/>
</dbReference>
<dbReference type="InterPro" id="IPR010327">
    <property type="entry name" value="FldB/FldC_alpha/beta"/>
</dbReference>
<dbReference type="Proteomes" id="UP001500842">
    <property type="component" value="Unassembled WGS sequence"/>
</dbReference>
<evidence type="ECO:0000313" key="5">
    <source>
        <dbReference type="EMBL" id="GAA1529800.1"/>
    </source>
</evidence>
<organism evidence="5 6">
    <name type="scientific">Nocardioides humi</name>
    <dbReference type="NCBI Taxonomy" id="449461"/>
    <lineage>
        <taxon>Bacteria</taxon>
        <taxon>Bacillati</taxon>
        <taxon>Actinomycetota</taxon>
        <taxon>Actinomycetes</taxon>
        <taxon>Propionibacteriales</taxon>
        <taxon>Nocardioidaceae</taxon>
        <taxon>Nocardioides</taxon>
    </lineage>
</organism>
<reference evidence="5 6" key="1">
    <citation type="journal article" date="2019" name="Int. J. Syst. Evol. Microbiol.">
        <title>The Global Catalogue of Microorganisms (GCM) 10K type strain sequencing project: providing services to taxonomists for standard genome sequencing and annotation.</title>
        <authorList>
            <consortium name="The Broad Institute Genomics Platform"/>
            <consortium name="The Broad Institute Genome Sequencing Center for Infectious Disease"/>
            <person name="Wu L."/>
            <person name="Ma J."/>
        </authorList>
    </citation>
    <scope>NUCLEOTIDE SEQUENCE [LARGE SCALE GENOMIC DNA]</scope>
    <source>
        <strain evidence="5 6">JCM 14942</strain>
    </source>
</reference>
<dbReference type="EMBL" id="BAAAOR010000026">
    <property type="protein sequence ID" value="GAA1529800.1"/>
    <property type="molecule type" value="Genomic_DNA"/>
</dbReference>
<evidence type="ECO:0000256" key="3">
    <source>
        <dbReference type="ARBA" id="ARBA00023004"/>
    </source>
</evidence>
<dbReference type="RefSeq" id="WP_141004148.1">
    <property type="nucleotide sequence ID" value="NZ_BAAAOR010000026.1"/>
</dbReference>
<dbReference type="Gene3D" id="3.40.50.11900">
    <property type="match status" value="1"/>
</dbReference>
<keyword evidence="3" id="KW-0408">Iron</keyword>
<name>A0ABN2AZQ0_9ACTN</name>
<evidence type="ECO:0000256" key="1">
    <source>
        <dbReference type="ARBA" id="ARBA00005806"/>
    </source>
</evidence>
<evidence type="ECO:0000256" key="4">
    <source>
        <dbReference type="ARBA" id="ARBA00023014"/>
    </source>
</evidence>
<protein>
    <submittedName>
        <fullName evidence="5">(R)-2-hydroxyisocaproyl-CoA dehydratase subunit beta</fullName>
    </submittedName>
</protein>
<keyword evidence="2" id="KW-0479">Metal-binding</keyword>
<evidence type="ECO:0000256" key="2">
    <source>
        <dbReference type="ARBA" id="ARBA00022723"/>
    </source>
</evidence>
<comment type="caution">
    <text evidence="5">The sequence shown here is derived from an EMBL/GenBank/DDBJ whole genome shotgun (WGS) entry which is preliminary data.</text>
</comment>
<dbReference type="PANTHER" id="PTHR30548:SF5">
    <property type="entry name" value="SUBUNIT OF OXYGEN-SENSITIVE 2-HYDROXYISOCAPROYL-COA DEHYDRATASE"/>
    <property type="match status" value="1"/>
</dbReference>
<dbReference type="Gene3D" id="1.20.1270.370">
    <property type="match status" value="1"/>
</dbReference>
<keyword evidence="4" id="KW-0411">Iron-sulfur</keyword>
<dbReference type="Gene3D" id="3.40.50.11890">
    <property type="match status" value="1"/>
</dbReference>
<gene>
    <name evidence="5" type="primary">hadC</name>
    <name evidence="5" type="ORF">GCM10009788_36590</name>
</gene>
<dbReference type="Pfam" id="PF06050">
    <property type="entry name" value="HGD-D"/>
    <property type="match status" value="1"/>
</dbReference>